<dbReference type="AlphaFoldDB" id="A0A8H7S4L8"/>
<evidence type="ECO:0000256" key="1">
    <source>
        <dbReference type="ARBA" id="ARBA00022801"/>
    </source>
</evidence>
<dbReference type="SMART" id="SM01029">
    <property type="entry name" value="BetaGal_dom2"/>
    <property type="match status" value="1"/>
</dbReference>
<accession>A0A8H7S4L8</accession>
<dbReference type="Pfam" id="PF10435">
    <property type="entry name" value="BetaGal_dom2"/>
    <property type="match status" value="1"/>
</dbReference>
<dbReference type="SUPFAM" id="SSF51011">
    <property type="entry name" value="Glycosyl hydrolase domain"/>
    <property type="match status" value="1"/>
</dbReference>
<keyword evidence="2" id="KW-0326">Glycosidase</keyword>
<keyword evidence="5" id="KW-1185">Reference proteome</keyword>
<dbReference type="GO" id="GO:0004565">
    <property type="term" value="F:beta-galactosidase activity"/>
    <property type="evidence" value="ECO:0007669"/>
    <property type="project" value="UniProtKB-ARBA"/>
</dbReference>
<evidence type="ECO:0000256" key="2">
    <source>
        <dbReference type="ARBA" id="ARBA00023295"/>
    </source>
</evidence>
<dbReference type="InterPro" id="IPR037110">
    <property type="entry name" value="Betagal_dom2_sf"/>
</dbReference>
<comment type="caution">
    <text evidence="4">The sequence shown here is derived from an EMBL/GenBank/DDBJ whole genome shotgun (WGS) entry which is preliminary data.</text>
</comment>
<evidence type="ECO:0000313" key="4">
    <source>
        <dbReference type="EMBL" id="KAG2223469.1"/>
    </source>
</evidence>
<dbReference type="Proteomes" id="UP000646827">
    <property type="component" value="Unassembled WGS sequence"/>
</dbReference>
<keyword evidence="1" id="KW-0378">Hydrolase</keyword>
<dbReference type="OrthoDB" id="1657402at2759"/>
<feature type="domain" description="Beta-galactosidase" evidence="3">
    <location>
        <begin position="72"/>
        <end position="197"/>
    </location>
</feature>
<gene>
    <name evidence="4" type="ORF">INT45_001217</name>
</gene>
<reference evidence="4 5" key="1">
    <citation type="submission" date="2020-12" db="EMBL/GenBank/DDBJ databases">
        <title>Metabolic potential, ecology and presence of endohyphal bacteria is reflected in genomic diversity of Mucoromycotina.</title>
        <authorList>
            <person name="Muszewska A."/>
            <person name="Okrasinska A."/>
            <person name="Steczkiewicz K."/>
            <person name="Drgas O."/>
            <person name="Orlowska M."/>
            <person name="Perlinska-Lenart U."/>
            <person name="Aleksandrzak-Piekarczyk T."/>
            <person name="Szatraj K."/>
            <person name="Zielenkiewicz U."/>
            <person name="Pilsyk S."/>
            <person name="Malc E."/>
            <person name="Mieczkowski P."/>
            <person name="Kruszewska J.S."/>
            <person name="Biernat P."/>
            <person name="Pawlowska J."/>
        </authorList>
    </citation>
    <scope>NUCLEOTIDE SEQUENCE [LARGE SCALE GENOMIC DNA]</scope>
    <source>
        <strain evidence="4 5">CBS 142.35</strain>
    </source>
</reference>
<dbReference type="InterPro" id="IPR008979">
    <property type="entry name" value="Galactose-bd-like_sf"/>
</dbReference>
<dbReference type="Pfam" id="PF13364">
    <property type="entry name" value="BetaGal_ABD2"/>
    <property type="match status" value="1"/>
</dbReference>
<sequence length="446" mass="49912">MIKNKFIADGMDVPDIYNDANMLQNFPNGPADIYGWDNNYPAGFDCRTSWGDLSKPSVYTSYDDGLAISEPGLMTTKAYENKLQAEVDKSDIILVDDRAATETSTKDAKLLVADYNFNSQHLVYSTSEIFTHQDVGSHDSIVVYAYKEEEGEFAIKVKNDNELTYTHPNGTTSIYISDGTDKDLLVLIAGYDSALRWWAPYIDAKKSEGAYLVLRKKPNGSMALLLQRLNQILTILRYHTGNIWFRDHFNDSSEITDFNLTAHSGSVSAWIVHLNSHCLGGFDVGTRKRGFTQAELSGVSNQTIWSIDWKIQGNLGSKDLADTVRGTYNEDGLYGERNGWHLPCFSDDDWEDMDIPGNQNHTAVSWYRTTFDANIPDGYDVPTQFYLSRGILNTDGENTLAIVVIPVNKATQIGQITLEPYDVLQSALPQVEVVESPNLSRSSKKK</sequence>
<dbReference type="SUPFAM" id="SSF49785">
    <property type="entry name" value="Galactose-binding domain-like"/>
    <property type="match status" value="1"/>
</dbReference>
<proteinExistence type="predicted"/>
<name>A0A8H7S4L8_9FUNG</name>
<organism evidence="4 5">
    <name type="scientific">Circinella minor</name>
    <dbReference type="NCBI Taxonomy" id="1195481"/>
    <lineage>
        <taxon>Eukaryota</taxon>
        <taxon>Fungi</taxon>
        <taxon>Fungi incertae sedis</taxon>
        <taxon>Mucoromycota</taxon>
        <taxon>Mucoromycotina</taxon>
        <taxon>Mucoromycetes</taxon>
        <taxon>Mucorales</taxon>
        <taxon>Lichtheimiaceae</taxon>
        <taxon>Circinella</taxon>
    </lineage>
</organism>
<evidence type="ECO:0000259" key="3">
    <source>
        <dbReference type="SMART" id="SM01029"/>
    </source>
</evidence>
<dbReference type="EMBL" id="JAEPRB010000060">
    <property type="protein sequence ID" value="KAG2223469.1"/>
    <property type="molecule type" value="Genomic_DNA"/>
</dbReference>
<protein>
    <recommendedName>
        <fullName evidence="3">Beta-galactosidase domain-containing protein</fullName>
    </recommendedName>
</protein>
<dbReference type="InterPro" id="IPR018954">
    <property type="entry name" value="Betagal_dom2"/>
</dbReference>
<evidence type="ECO:0000313" key="5">
    <source>
        <dbReference type="Proteomes" id="UP000646827"/>
    </source>
</evidence>
<dbReference type="Gene3D" id="2.102.20.10">
    <property type="entry name" value="Beta-galactosidase, domain 2"/>
    <property type="match status" value="1"/>
</dbReference>
<dbReference type="Gene3D" id="2.60.120.260">
    <property type="entry name" value="Galactose-binding domain-like"/>
    <property type="match status" value="3"/>
</dbReference>
<dbReference type="InterPro" id="IPR025300">
    <property type="entry name" value="BetaGal_jelly_roll_dom"/>
</dbReference>